<dbReference type="InterPro" id="IPR001683">
    <property type="entry name" value="PX_dom"/>
</dbReference>
<dbReference type="Gene3D" id="3.30.1520.10">
    <property type="entry name" value="Phox-like domain"/>
    <property type="match status" value="1"/>
</dbReference>
<keyword evidence="6" id="KW-0813">Transport</keyword>
<name>A0ABY6K4U9_9ARAC</name>
<keyword evidence="9" id="KW-0333">Golgi apparatus</keyword>
<keyword evidence="7" id="KW-0963">Cytoplasm</keyword>
<protein>
    <recommendedName>
        <fullName evidence="5">Sorting nexin-3</fullName>
    </recommendedName>
</protein>
<proteinExistence type="inferred from homology"/>
<organism evidence="15 16">
    <name type="scientific">Cordylochernes scorpioides</name>
    <dbReference type="NCBI Taxonomy" id="51811"/>
    <lineage>
        <taxon>Eukaryota</taxon>
        <taxon>Metazoa</taxon>
        <taxon>Ecdysozoa</taxon>
        <taxon>Arthropoda</taxon>
        <taxon>Chelicerata</taxon>
        <taxon>Arachnida</taxon>
        <taxon>Pseudoscorpiones</taxon>
        <taxon>Cheliferoidea</taxon>
        <taxon>Chernetidae</taxon>
        <taxon>Cordylochernes</taxon>
    </lineage>
</organism>
<evidence type="ECO:0000259" key="14">
    <source>
        <dbReference type="Pfam" id="PF00787"/>
    </source>
</evidence>
<evidence type="ECO:0000256" key="10">
    <source>
        <dbReference type="ARBA" id="ARBA00023121"/>
    </source>
</evidence>
<keyword evidence="16" id="KW-1185">Reference proteome</keyword>
<evidence type="ECO:0000313" key="16">
    <source>
        <dbReference type="Proteomes" id="UP001235939"/>
    </source>
</evidence>
<evidence type="ECO:0000256" key="11">
    <source>
        <dbReference type="ARBA" id="ARBA00023136"/>
    </source>
</evidence>
<dbReference type="InterPro" id="IPR051074">
    <property type="entry name" value="Sorting_Nexin"/>
</dbReference>
<evidence type="ECO:0000256" key="5">
    <source>
        <dbReference type="ARBA" id="ARBA00020436"/>
    </source>
</evidence>
<comment type="function">
    <text evidence="12">Required for retention of late Golgi membrane proteins. Component of the retrieval machinery that functions by direct interaction with the cytosolic tails of certain TGN membrane proteins during the sorting/budding process at the prevacuolar compartment. Binds phosphatidylinositol 3-phosphate (PtdIns(P3)).</text>
</comment>
<dbReference type="PANTHER" id="PTHR45963:SF2">
    <property type="entry name" value="RE52028P"/>
    <property type="match status" value="1"/>
</dbReference>
<evidence type="ECO:0000256" key="2">
    <source>
        <dbReference type="ARBA" id="ARBA00004255"/>
    </source>
</evidence>
<feature type="domain" description="PX" evidence="14">
    <location>
        <begin position="48"/>
        <end position="76"/>
    </location>
</feature>
<keyword evidence="11" id="KW-0472">Membrane</keyword>
<dbReference type="InterPro" id="IPR036871">
    <property type="entry name" value="PX_dom_sf"/>
</dbReference>
<sequence length="100" mass="11481">MAPSSMWGRFEESMLFTGTTVCGQHTHQKPDLFVYTSDRKTKNNTNLPVFKLKESSVRRRYSDFEWLRYELERDSKSENGVGLVASRTTADGDAHSNTSR</sequence>
<dbReference type="SUPFAM" id="SSF64268">
    <property type="entry name" value="PX domain"/>
    <property type="match status" value="1"/>
</dbReference>
<evidence type="ECO:0000313" key="15">
    <source>
        <dbReference type="EMBL" id="UYV63829.1"/>
    </source>
</evidence>
<gene>
    <name evidence="15" type="ORF">LAZ67_2005765</name>
</gene>
<dbReference type="Proteomes" id="UP001235939">
    <property type="component" value="Chromosome 02"/>
</dbReference>
<evidence type="ECO:0000256" key="6">
    <source>
        <dbReference type="ARBA" id="ARBA00022448"/>
    </source>
</evidence>
<evidence type="ECO:0000256" key="7">
    <source>
        <dbReference type="ARBA" id="ARBA00022490"/>
    </source>
</evidence>
<comment type="similarity">
    <text evidence="4">Belongs to the sorting nexin family.</text>
</comment>
<dbReference type="PANTHER" id="PTHR45963">
    <property type="entry name" value="RE52028P"/>
    <property type="match status" value="1"/>
</dbReference>
<evidence type="ECO:0000256" key="12">
    <source>
        <dbReference type="ARBA" id="ARBA00025533"/>
    </source>
</evidence>
<evidence type="ECO:0000256" key="4">
    <source>
        <dbReference type="ARBA" id="ARBA00010883"/>
    </source>
</evidence>
<evidence type="ECO:0000256" key="3">
    <source>
        <dbReference type="ARBA" id="ARBA00004496"/>
    </source>
</evidence>
<evidence type="ECO:0000256" key="1">
    <source>
        <dbReference type="ARBA" id="ARBA00004179"/>
    </source>
</evidence>
<dbReference type="EMBL" id="CP092864">
    <property type="protein sequence ID" value="UYV63829.1"/>
    <property type="molecule type" value="Genomic_DNA"/>
</dbReference>
<keyword evidence="8" id="KW-0653">Protein transport</keyword>
<accession>A0ABY6K4U9</accession>
<evidence type="ECO:0000256" key="8">
    <source>
        <dbReference type="ARBA" id="ARBA00022927"/>
    </source>
</evidence>
<keyword evidence="10" id="KW-0446">Lipid-binding</keyword>
<evidence type="ECO:0000256" key="13">
    <source>
        <dbReference type="SAM" id="MobiDB-lite"/>
    </source>
</evidence>
<reference evidence="15 16" key="1">
    <citation type="submission" date="2022-01" db="EMBL/GenBank/DDBJ databases">
        <title>A chromosomal length assembly of Cordylochernes scorpioides.</title>
        <authorList>
            <person name="Zeh D."/>
            <person name="Zeh J."/>
        </authorList>
    </citation>
    <scope>NUCLEOTIDE SEQUENCE [LARGE SCALE GENOMIC DNA]</scope>
    <source>
        <strain evidence="15">IN4F17</strain>
        <tissue evidence="15">Whole Body</tissue>
    </source>
</reference>
<feature type="region of interest" description="Disordered" evidence="13">
    <location>
        <begin position="75"/>
        <end position="100"/>
    </location>
</feature>
<comment type="subcellular location">
    <subcellularLocation>
        <location evidence="3">Cytoplasm</location>
    </subcellularLocation>
    <subcellularLocation>
        <location evidence="2">Golgi apparatus membrane</location>
        <topology evidence="2">Peripheral membrane protein</topology>
        <orientation evidence="2">Cytoplasmic side</orientation>
    </subcellularLocation>
    <subcellularLocation>
        <location evidence="1">Prevacuolar compartment membrane</location>
        <topology evidence="1">Peripheral membrane protein</topology>
        <orientation evidence="1">Cytoplasmic side</orientation>
    </subcellularLocation>
</comment>
<dbReference type="Pfam" id="PF00787">
    <property type="entry name" value="PX"/>
    <property type="match status" value="1"/>
</dbReference>
<evidence type="ECO:0000256" key="9">
    <source>
        <dbReference type="ARBA" id="ARBA00023034"/>
    </source>
</evidence>